<protein>
    <submittedName>
        <fullName evidence="1">IPExxxVDY family protein</fullName>
    </submittedName>
</protein>
<dbReference type="RefSeq" id="WP_188228906.1">
    <property type="nucleotide sequence ID" value="NZ_JACVXB010000001.1"/>
</dbReference>
<dbReference type="Proteomes" id="UP000600588">
    <property type="component" value="Unassembled WGS sequence"/>
</dbReference>
<comment type="caution">
    <text evidence="1">The sequence shown here is derived from an EMBL/GenBank/DDBJ whole genome shotgun (WGS) entry which is preliminary data.</text>
</comment>
<name>A0A8J6U6X4_9FLAO</name>
<keyword evidence="2" id="KW-1185">Reference proteome</keyword>
<reference evidence="1 2" key="1">
    <citation type="submission" date="2020-09" db="EMBL/GenBank/DDBJ databases">
        <title>TT11 complete genome.</title>
        <authorList>
            <person name="Wu Z."/>
        </authorList>
    </citation>
    <scope>NUCLEOTIDE SEQUENCE [LARGE SCALE GENOMIC DNA]</scope>
    <source>
        <strain evidence="1 2">TT11</strain>
    </source>
</reference>
<gene>
    <name evidence="1" type="ORF">ICJ83_03210</name>
</gene>
<evidence type="ECO:0000313" key="1">
    <source>
        <dbReference type="EMBL" id="MBD0831133.1"/>
    </source>
</evidence>
<dbReference type="AlphaFoldDB" id="A0A8J6U6X4"/>
<dbReference type="NCBIfam" id="NF033205">
    <property type="entry name" value="IPExxxVDY"/>
    <property type="match status" value="1"/>
</dbReference>
<sequence length="160" mass="18603">MAIHKLVLDDVFDEVSYTLIAIHCSIDDYRLAYLLNKHLGINLHRKSIDVDVSLDQSNYSVFEWKDRKQLTTWNLVANACKTEVYQKNTGKSLFDLQEKITRISYLVPEHKAVNYFLKIDNEFSSNKEKYILQSILNIPKVATAFSVDINNLKSKENLIF</sequence>
<dbReference type="InterPro" id="IPR047690">
    <property type="entry name" value="IPExxxVDY_fam"/>
</dbReference>
<evidence type="ECO:0000313" key="2">
    <source>
        <dbReference type="Proteomes" id="UP000600588"/>
    </source>
</evidence>
<organism evidence="1 2">
    <name type="scientific">Aestuariibaculum sediminum</name>
    <dbReference type="NCBI Taxonomy" id="2770637"/>
    <lineage>
        <taxon>Bacteria</taxon>
        <taxon>Pseudomonadati</taxon>
        <taxon>Bacteroidota</taxon>
        <taxon>Flavobacteriia</taxon>
        <taxon>Flavobacteriales</taxon>
        <taxon>Flavobacteriaceae</taxon>
    </lineage>
</organism>
<accession>A0A8J6U6X4</accession>
<proteinExistence type="predicted"/>
<dbReference type="EMBL" id="JACVXB010000001">
    <property type="protein sequence ID" value="MBD0831133.1"/>
    <property type="molecule type" value="Genomic_DNA"/>
</dbReference>